<dbReference type="GO" id="GO:0008832">
    <property type="term" value="F:dGTPase activity"/>
    <property type="evidence" value="ECO:0007669"/>
    <property type="project" value="TreeGrafter"/>
</dbReference>
<sequence>MNWNSFLNPERLRASTRPVDFRNEFESDYGRVLFSPALRRMHDKTQVFPLTADDNIHSRLTHSMEVMAIGYSLGMNILKDDSFISSTGFEKPVLERIIPIILQSSCLVHDIGNPPFGHFGETVIKSYFKKFFKQSGTFGLSKAEQEDFEYFDGNAQGLRILTKLQVLHDPYGLNLTYATLASYIKYPNDGEPNKSKLKNHKRGVFQSEKNYFEKIAAACKLVKGGEFLRHPLAFLMEAADSICYLIMDIEDGFNKGWYKFRDIKDYFQQVDCIREFVLELDDKYPGAEFEITKMVNFRIKIISILVNIATDNFLRHQQEIYQGSYNDELIFEKGNDLAAKLKQFFIDNIVSNREIISLEITGNSVLSGLLDHYITYLFHDEEKYRVKAQGMISHSIIRACLLENEVASFDELTNYFKFRVIVDYISGMTDQFALDHYQKISGQKII</sequence>
<feature type="domain" description="HD" evidence="2">
    <location>
        <begin position="59"/>
        <end position="245"/>
    </location>
</feature>
<dbReference type="InterPro" id="IPR006261">
    <property type="entry name" value="dGTPase"/>
</dbReference>
<dbReference type="OrthoDB" id="9803619at2"/>
<dbReference type="CDD" id="cd00077">
    <property type="entry name" value="HDc"/>
    <property type="match status" value="1"/>
</dbReference>
<evidence type="ECO:0000313" key="3">
    <source>
        <dbReference type="EMBL" id="PWS33309.1"/>
    </source>
</evidence>
<dbReference type="Pfam" id="PF01966">
    <property type="entry name" value="HD"/>
    <property type="match status" value="1"/>
</dbReference>
<dbReference type="SMART" id="SM00471">
    <property type="entry name" value="HDc"/>
    <property type="match status" value="1"/>
</dbReference>
<dbReference type="InterPro" id="IPR003607">
    <property type="entry name" value="HD/PDEase_dom"/>
</dbReference>
<gene>
    <name evidence="3" type="ORF">DF947_01400</name>
</gene>
<keyword evidence="4" id="KW-1185">Reference proteome</keyword>
<dbReference type="AlphaFoldDB" id="A0A317F5X9"/>
<name>A0A317F5X9_9SPHI</name>
<dbReference type="Pfam" id="PF13286">
    <property type="entry name" value="HD_assoc"/>
    <property type="match status" value="1"/>
</dbReference>
<comment type="caution">
    <text evidence="3">The sequence shown here is derived from an EMBL/GenBank/DDBJ whole genome shotgun (WGS) entry which is preliminary data.</text>
</comment>
<proteinExistence type="predicted"/>
<dbReference type="EMBL" id="QGNY01000001">
    <property type="protein sequence ID" value="PWS33309.1"/>
    <property type="molecule type" value="Genomic_DNA"/>
</dbReference>
<dbReference type="InterPro" id="IPR006674">
    <property type="entry name" value="HD_domain"/>
</dbReference>
<dbReference type="PANTHER" id="PTHR11373:SF32">
    <property type="entry name" value="DEOXYGUANOSINETRIPHOSPHATE TRIPHOSPHOHYDROLASE"/>
    <property type="match status" value="1"/>
</dbReference>
<dbReference type="Gene3D" id="1.10.3410.10">
    <property type="entry name" value="putative deoxyguanosinetriphosphate triphosphohydrolase like domain"/>
    <property type="match status" value="1"/>
</dbReference>
<evidence type="ECO:0000313" key="4">
    <source>
        <dbReference type="Proteomes" id="UP000245391"/>
    </source>
</evidence>
<dbReference type="InterPro" id="IPR023293">
    <property type="entry name" value="dGTP_triP_hydro_central_sf"/>
</dbReference>
<protein>
    <submittedName>
        <fullName evidence="3">dGTPase</fullName>
    </submittedName>
</protein>
<evidence type="ECO:0000256" key="1">
    <source>
        <dbReference type="ARBA" id="ARBA00022801"/>
    </source>
</evidence>
<keyword evidence="1" id="KW-0378">Hydrolase</keyword>
<dbReference type="NCBIfam" id="TIGR01353">
    <property type="entry name" value="dGTP_triPase"/>
    <property type="match status" value="1"/>
</dbReference>
<dbReference type="Gene3D" id="1.10.3550.10">
    <property type="entry name" value="eoxyguanosinetriphosphate triphosphohydrolase domain-like"/>
    <property type="match status" value="1"/>
</dbReference>
<accession>A0A317F5X9</accession>
<dbReference type="PROSITE" id="PS51831">
    <property type="entry name" value="HD"/>
    <property type="match status" value="1"/>
</dbReference>
<dbReference type="Proteomes" id="UP000245391">
    <property type="component" value="Unassembled WGS sequence"/>
</dbReference>
<dbReference type="SUPFAM" id="SSF109604">
    <property type="entry name" value="HD-domain/PDEase-like"/>
    <property type="match status" value="1"/>
</dbReference>
<dbReference type="Gene3D" id="1.10.3210.10">
    <property type="entry name" value="Hypothetical protein af1432"/>
    <property type="match status" value="1"/>
</dbReference>
<dbReference type="InterPro" id="IPR026875">
    <property type="entry name" value="PHydrolase_assoc_dom"/>
</dbReference>
<reference evidence="4" key="1">
    <citation type="submission" date="2018-05" db="EMBL/GenBank/DDBJ databases">
        <title>Pedobacter paludis sp. nov., isolated from wetland soil.</title>
        <authorList>
            <person name="Zhang Y."/>
        </authorList>
    </citation>
    <scope>NUCLEOTIDE SEQUENCE [LARGE SCALE GENOMIC DNA]</scope>
    <source>
        <strain evidence="4">R-8</strain>
    </source>
</reference>
<dbReference type="InterPro" id="IPR050135">
    <property type="entry name" value="dGTPase-like"/>
</dbReference>
<dbReference type="InterPro" id="IPR027432">
    <property type="entry name" value="dGTP_triphosphohydrolase_C"/>
</dbReference>
<evidence type="ECO:0000259" key="2">
    <source>
        <dbReference type="PROSITE" id="PS51831"/>
    </source>
</evidence>
<organism evidence="3 4">
    <name type="scientific">Pedobacter paludis</name>
    <dbReference type="NCBI Taxonomy" id="2203212"/>
    <lineage>
        <taxon>Bacteria</taxon>
        <taxon>Pseudomonadati</taxon>
        <taxon>Bacteroidota</taxon>
        <taxon>Sphingobacteriia</taxon>
        <taxon>Sphingobacteriales</taxon>
        <taxon>Sphingobacteriaceae</taxon>
        <taxon>Pedobacter</taxon>
    </lineage>
</organism>
<dbReference type="RefSeq" id="WP_109927896.1">
    <property type="nucleotide sequence ID" value="NZ_QGNY01000001.1"/>
</dbReference>
<dbReference type="PANTHER" id="PTHR11373">
    <property type="entry name" value="DEOXYNUCLEOSIDE TRIPHOSPHATE TRIPHOSPHOHYDROLASE"/>
    <property type="match status" value="1"/>
</dbReference>
<dbReference type="GO" id="GO:0006203">
    <property type="term" value="P:dGTP catabolic process"/>
    <property type="evidence" value="ECO:0007669"/>
    <property type="project" value="TreeGrafter"/>
</dbReference>